<dbReference type="OMA" id="DDFEMQK"/>
<keyword evidence="3" id="KW-1185">Reference proteome</keyword>
<dbReference type="GO" id="GO:0009100">
    <property type="term" value="P:glycoprotein metabolic process"/>
    <property type="evidence" value="ECO:0007669"/>
    <property type="project" value="UniProtKB-ARBA"/>
</dbReference>
<gene>
    <name evidence="2" type="ORF">pdam_00013328</name>
</gene>
<dbReference type="STRING" id="46731.A0A3M6UP64"/>
<organism evidence="2 3">
    <name type="scientific">Pocillopora damicornis</name>
    <name type="common">Cauliflower coral</name>
    <name type="synonym">Millepora damicornis</name>
    <dbReference type="NCBI Taxonomy" id="46731"/>
    <lineage>
        <taxon>Eukaryota</taxon>
        <taxon>Metazoa</taxon>
        <taxon>Cnidaria</taxon>
        <taxon>Anthozoa</taxon>
        <taxon>Hexacorallia</taxon>
        <taxon>Scleractinia</taxon>
        <taxon>Astrocoeniina</taxon>
        <taxon>Pocilloporidae</taxon>
        <taxon>Pocillopora</taxon>
    </lineage>
</organism>
<dbReference type="OrthoDB" id="444255at2759"/>
<dbReference type="Pfam" id="PF04991">
    <property type="entry name" value="LicD"/>
    <property type="match status" value="1"/>
</dbReference>
<dbReference type="PANTHER" id="PTHR13627:SF32">
    <property type="entry name" value="AGAP006029-PA"/>
    <property type="match status" value="1"/>
</dbReference>
<dbReference type="AlphaFoldDB" id="A0A3M6UP64"/>
<sequence>MRLRKRRLLVRMVLFLVLVGLYVEINLQSYSYYKNWFWRPVVKCENSEEELNALVDLTYQIHMILNKMKVGHWLMYGSIWGALRIGRPLPWDNDVDIGFYGEDRFAHMTLNEFIAPFKAAGLKVKNKWIQSGTIVIEKEGLPLTVDLFAFYNQGGVMRRRGLESWIFALNYRTHHSFPAKLVEPELPQAKFGFFNISIPKGGIEIMKHLYPYNWWKEVPPVGC</sequence>
<comment type="caution">
    <text evidence="2">The sequence shown here is derived from an EMBL/GenBank/DDBJ whole genome shotgun (WGS) entry which is preliminary data.</text>
</comment>
<dbReference type="InterPro" id="IPR052613">
    <property type="entry name" value="LicD_transferase"/>
</dbReference>
<name>A0A3M6UP64_POCDA</name>
<proteinExistence type="predicted"/>
<evidence type="ECO:0000313" key="2">
    <source>
        <dbReference type="EMBL" id="RMX55483.1"/>
    </source>
</evidence>
<dbReference type="Proteomes" id="UP000275408">
    <property type="component" value="Unassembled WGS sequence"/>
</dbReference>
<dbReference type="InterPro" id="IPR007074">
    <property type="entry name" value="LicD/FKTN/FKRP_NTP_transf"/>
</dbReference>
<evidence type="ECO:0000313" key="3">
    <source>
        <dbReference type="Proteomes" id="UP000275408"/>
    </source>
</evidence>
<reference evidence="2 3" key="1">
    <citation type="journal article" date="2018" name="Sci. Rep.">
        <title>Comparative analysis of the Pocillopora damicornis genome highlights role of immune system in coral evolution.</title>
        <authorList>
            <person name="Cunning R."/>
            <person name="Bay R.A."/>
            <person name="Gillette P."/>
            <person name="Baker A.C."/>
            <person name="Traylor-Knowles N."/>
        </authorList>
    </citation>
    <scope>NUCLEOTIDE SEQUENCE [LARGE SCALE GENOMIC DNA]</scope>
    <source>
        <strain evidence="2">RSMAS</strain>
        <tissue evidence="2">Whole animal</tissue>
    </source>
</reference>
<dbReference type="EMBL" id="RCHS01001045">
    <property type="protein sequence ID" value="RMX55483.1"/>
    <property type="molecule type" value="Genomic_DNA"/>
</dbReference>
<protein>
    <recommendedName>
        <fullName evidence="1">LicD/FKTN/FKRP nucleotidyltransferase domain-containing protein</fullName>
    </recommendedName>
</protein>
<evidence type="ECO:0000259" key="1">
    <source>
        <dbReference type="Pfam" id="PF04991"/>
    </source>
</evidence>
<accession>A0A3M6UP64</accession>
<feature type="domain" description="LicD/FKTN/FKRP nucleotidyltransferase" evidence="1">
    <location>
        <begin position="70"/>
        <end position="103"/>
    </location>
</feature>
<dbReference type="PANTHER" id="PTHR13627">
    <property type="entry name" value="FUKUTIN RELATED PROTEIN"/>
    <property type="match status" value="1"/>
</dbReference>